<keyword evidence="5" id="KW-1185">Reference proteome</keyword>
<dbReference type="HOGENOM" id="CLU_004282_3_2_6"/>
<dbReference type="Proteomes" id="UP000032266">
    <property type="component" value="Chromosome"/>
</dbReference>
<dbReference type="PROSITE" id="PS51393">
    <property type="entry name" value="LIPOXYGENASE_3"/>
    <property type="match status" value="1"/>
</dbReference>
<dbReference type="KEGG" id="gsn:YC6258_04203"/>
<dbReference type="GO" id="GO:0046872">
    <property type="term" value="F:metal ion binding"/>
    <property type="evidence" value="ECO:0007669"/>
    <property type="project" value="UniProtKB-KW"/>
</dbReference>
<dbReference type="RefSeq" id="WP_044618294.1">
    <property type="nucleotide sequence ID" value="NZ_CP007142.1"/>
</dbReference>
<dbReference type="InterPro" id="IPR036226">
    <property type="entry name" value="LipOase_C_sf"/>
</dbReference>
<keyword evidence="1" id="KW-0479">Metal-binding</keyword>
<evidence type="ECO:0000259" key="3">
    <source>
        <dbReference type="PROSITE" id="PS51393"/>
    </source>
</evidence>
<feature type="domain" description="Lipoxygenase" evidence="3">
    <location>
        <begin position="1"/>
        <end position="542"/>
    </location>
</feature>
<evidence type="ECO:0000313" key="4">
    <source>
        <dbReference type="EMBL" id="AJQ96237.1"/>
    </source>
</evidence>
<evidence type="ECO:0000256" key="2">
    <source>
        <dbReference type="ARBA" id="ARBA00023002"/>
    </source>
</evidence>
<dbReference type="InterPro" id="IPR000907">
    <property type="entry name" value="LipOase"/>
</dbReference>
<dbReference type="PRINTS" id="PR00087">
    <property type="entry name" value="LIPOXYGENASE"/>
</dbReference>
<dbReference type="PANTHER" id="PTHR11771">
    <property type="entry name" value="LIPOXYGENASE"/>
    <property type="match status" value="1"/>
</dbReference>
<reference evidence="4 5" key="1">
    <citation type="submission" date="2014-01" db="EMBL/GenBank/DDBJ databases">
        <title>Full genme sequencing of cellulolytic bacterium Gynuella sunshinyii YC6258T gen. nov., sp. nov.</title>
        <authorList>
            <person name="Khan H."/>
            <person name="Chung E.J."/>
            <person name="Chung Y.R."/>
        </authorList>
    </citation>
    <scope>NUCLEOTIDE SEQUENCE [LARGE SCALE GENOMIC DNA]</scope>
    <source>
        <strain evidence="4 5">YC6258</strain>
    </source>
</reference>
<keyword evidence="2" id="KW-0560">Oxidoreductase</keyword>
<dbReference type="Gene3D" id="1.20.245.10">
    <property type="entry name" value="Lipoxygenase-1, Domain 5"/>
    <property type="match status" value="1"/>
</dbReference>
<dbReference type="GO" id="GO:0034440">
    <property type="term" value="P:lipid oxidation"/>
    <property type="evidence" value="ECO:0007669"/>
    <property type="project" value="InterPro"/>
</dbReference>
<dbReference type="OrthoDB" id="5912511at2"/>
<dbReference type="SUPFAM" id="SSF48484">
    <property type="entry name" value="Lipoxigenase"/>
    <property type="match status" value="1"/>
</dbReference>
<name>A0A0C5VNJ9_9GAMM</name>
<dbReference type="EMBL" id="CP007142">
    <property type="protein sequence ID" value="AJQ96237.1"/>
    <property type="molecule type" value="Genomic_DNA"/>
</dbReference>
<accession>A0A0C5VNJ9</accession>
<dbReference type="STRING" id="1445510.YC6258_04203"/>
<sequence length="542" mass="62949">MMPSIPSRDAFQQKRKIRLSSKQRKYRYRVRQSLPPLAEAKRLPLAEKFDLPYYYRRTRPLFRLIVNNYLNLLENWIRPIKGKEAYSKVFKVIDPPAAVANFLSDEDFAWQRVAGVNPVVIQRVRDRLPDTLEIDEQSLLSLIDSSASSLSEVIEHGRLFIADYSILNGLSKGRYADLNKVLYDPLVVFHYGSTSNQKPFLRPIIIQLSQSQQNNTLVSYKDGEQWYSAKWHVQTADAHYHQFVVHLVWSHLVFEPFPIATNRQLSENHPVHILLKPHCKYSLAINEFGRLNLLFPKGYGENLFAASLDGIKALATKAFGLWSFEESLFENDIAARGMEQLEEYPYRDDGLLIINAIEEFVREYLKIYYKNDEDVKNDHELVAWLNELRSETAGNVKGLPEKLQDIETLARTIRHIIFISAVLHSAVNYPQWDYMGSALNMATSAYKHVDAEEQQGEGTEDLPPFTQLMKQMNFIYYISKPYHNFLGQYRAKDFTDEKAWTAIRNFQIKLNQIESTINQRNGYRHRPYTGLLPSRISNSLNT</sequence>
<dbReference type="Pfam" id="PF00305">
    <property type="entry name" value="Lipoxygenase"/>
    <property type="match status" value="1"/>
</dbReference>
<evidence type="ECO:0000313" key="5">
    <source>
        <dbReference type="Proteomes" id="UP000032266"/>
    </source>
</evidence>
<proteinExistence type="predicted"/>
<organism evidence="4 5">
    <name type="scientific">Gynuella sunshinyii YC6258</name>
    <dbReference type="NCBI Taxonomy" id="1445510"/>
    <lineage>
        <taxon>Bacteria</taxon>
        <taxon>Pseudomonadati</taxon>
        <taxon>Pseudomonadota</taxon>
        <taxon>Gammaproteobacteria</taxon>
        <taxon>Oceanospirillales</taxon>
        <taxon>Saccharospirillaceae</taxon>
        <taxon>Gynuella</taxon>
    </lineage>
</organism>
<dbReference type="GO" id="GO:0016702">
    <property type="term" value="F:oxidoreductase activity, acting on single donors with incorporation of molecular oxygen, incorporation of two atoms of oxygen"/>
    <property type="evidence" value="ECO:0007669"/>
    <property type="project" value="InterPro"/>
</dbReference>
<gene>
    <name evidence="4" type="ORF">YC6258_04203</name>
</gene>
<dbReference type="AlphaFoldDB" id="A0A0C5VNJ9"/>
<evidence type="ECO:0000256" key="1">
    <source>
        <dbReference type="ARBA" id="ARBA00022723"/>
    </source>
</evidence>
<dbReference type="Gene3D" id="3.10.450.60">
    <property type="match status" value="1"/>
</dbReference>
<dbReference type="InterPro" id="IPR013819">
    <property type="entry name" value="LipOase_C"/>
</dbReference>
<protein>
    <recommendedName>
        <fullName evidence="3">Lipoxygenase domain-containing protein</fullName>
    </recommendedName>
</protein>